<gene>
    <name evidence="6" type="ORF">GWK36_10465</name>
</gene>
<evidence type="ECO:0000256" key="1">
    <source>
        <dbReference type="ARBA" id="ARBA00004141"/>
    </source>
</evidence>
<dbReference type="EMBL" id="CP048029">
    <property type="protein sequence ID" value="QIK38329.1"/>
    <property type="molecule type" value="Genomic_DNA"/>
</dbReference>
<dbReference type="Proteomes" id="UP000502699">
    <property type="component" value="Chromosome"/>
</dbReference>
<feature type="transmembrane region" description="Helical" evidence="5">
    <location>
        <begin position="127"/>
        <end position="150"/>
    </location>
</feature>
<organism evidence="6 7">
    <name type="scientific">Caldichromatium japonicum</name>
    <dbReference type="NCBI Taxonomy" id="2699430"/>
    <lineage>
        <taxon>Bacteria</taxon>
        <taxon>Pseudomonadati</taxon>
        <taxon>Pseudomonadota</taxon>
        <taxon>Gammaproteobacteria</taxon>
        <taxon>Chromatiales</taxon>
        <taxon>Chromatiaceae</taxon>
        <taxon>Caldichromatium</taxon>
    </lineage>
</organism>
<dbReference type="PANTHER" id="PTHR10361:SF28">
    <property type="entry name" value="P3 PROTEIN-RELATED"/>
    <property type="match status" value="1"/>
</dbReference>
<feature type="transmembrane region" description="Helical" evidence="5">
    <location>
        <begin position="193"/>
        <end position="214"/>
    </location>
</feature>
<feature type="transmembrane region" description="Helical" evidence="5">
    <location>
        <begin position="36"/>
        <end position="55"/>
    </location>
</feature>
<feature type="transmembrane region" description="Helical" evidence="5">
    <location>
        <begin position="98"/>
        <end position="120"/>
    </location>
</feature>
<dbReference type="InterPro" id="IPR002657">
    <property type="entry name" value="BilAc:Na_symport/Acr3"/>
</dbReference>
<dbReference type="PANTHER" id="PTHR10361">
    <property type="entry name" value="SODIUM-BILE ACID COTRANSPORTER"/>
    <property type="match status" value="1"/>
</dbReference>
<evidence type="ECO:0000256" key="5">
    <source>
        <dbReference type="SAM" id="Phobius"/>
    </source>
</evidence>
<feature type="transmembrane region" description="Helical" evidence="5">
    <location>
        <begin position="220"/>
        <end position="243"/>
    </location>
</feature>
<keyword evidence="4 5" id="KW-0472">Membrane</keyword>
<dbReference type="InterPro" id="IPR038770">
    <property type="entry name" value="Na+/solute_symporter_sf"/>
</dbReference>
<sequence length="320" mass="33846">MREAFTPQLLLTRWFPLLALIAAALGFAFAPVISPWRAAVMPLLGMAMFGMGMTLKPSDFLAIVRRPGVVVLGVGLQFGLMPLLGWAVGLALHFPPELLIGMVLVGAAPGGTASNVICYLARGDVALSITLTAASTLLAVVMTPTMTWVYARAWVEVPILEMLRSIALVVLVPVGLGLLVRRLAGRVPWLGDWMPLLSVAAILVIIAMVVALNAGRLVSVGGLLLAGVILHNALGLGFGYWGARAFGQDLIRARTLSIEVGMQNSGLAVALALQSFAPASALPGTLFSVWHNLSGALLATWWAQHRLNAPSSSQTRHRSL</sequence>
<dbReference type="KEGG" id="cjap:GWK36_10465"/>
<keyword evidence="7" id="KW-1185">Reference proteome</keyword>
<dbReference type="AlphaFoldDB" id="A0A6G7VE59"/>
<dbReference type="Pfam" id="PF01758">
    <property type="entry name" value="SBF"/>
    <property type="match status" value="1"/>
</dbReference>
<feature type="transmembrane region" description="Helical" evidence="5">
    <location>
        <begin position="12"/>
        <end position="30"/>
    </location>
</feature>
<dbReference type="GO" id="GO:0016020">
    <property type="term" value="C:membrane"/>
    <property type="evidence" value="ECO:0007669"/>
    <property type="project" value="UniProtKB-SubCell"/>
</dbReference>
<evidence type="ECO:0000256" key="3">
    <source>
        <dbReference type="ARBA" id="ARBA00022989"/>
    </source>
</evidence>
<feature type="transmembrane region" description="Helical" evidence="5">
    <location>
        <begin position="162"/>
        <end position="181"/>
    </location>
</feature>
<accession>A0A6G7VE59</accession>
<evidence type="ECO:0000256" key="4">
    <source>
        <dbReference type="ARBA" id="ARBA00023136"/>
    </source>
</evidence>
<dbReference type="RefSeq" id="WP_166271087.1">
    <property type="nucleotide sequence ID" value="NZ_CP048029.1"/>
</dbReference>
<evidence type="ECO:0000256" key="2">
    <source>
        <dbReference type="ARBA" id="ARBA00022692"/>
    </source>
</evidence>
<keyword evidence="2 5" id="KW-0812">Transmembrane</keyword>
<evidence type="ECO:0000313" key="7">
    <source>
        <dbReference type="Proteomes" id="UP000502699"/>
    </source>
</evidence>
<protein>
    <submittedName>
        <fullName evidence="6">Bile acid:sodium symporter family protein</fullName>
    </submittedName>
</protein>
<comment type="subcellular location">
    <subcellularLocation>
        <location evidence="1">Membrane</location>
        <topology evidence="1">Multi-pass membrane protein</topology>
    </subcellularLocation>
</comment>
<reference evidence="7" key="1">
    <citation type="submission" date="2020-01" db="EMBL/GenBank/DDBJ databases">
        <title>Caldichromatium gen. nov., sp. nov., a thermophilic purple sulfur bacterium member of the family Chromatiaceae isolated from Nakabusa hot spring, Japan.</title>
        <authorList>
            <person name="Saini M.K."/>
            <person name="Hanada S."/>
            <person name="Tank M."/>
        </authorList>
    </citation>
    <scope>NUCLEOTIDE SEQUENCE [LARGE SCALE GENOMIC DNA]</scope>
    <source>
        <strain evidence="7">No.7</strain>
    </source>
</reference>
<dbReference type="InterPro" id="IPR004710">
    <property type="entry name" value="Bilac:Na_transpt"/>
</dbReference>
<proteinExistence type="predicted"/>
<dbReference type="Gene3D" id="1.20.1530.20">
    <property type="match status" value="1"/>
</dbReference>
<feature type="transmembrane region" description="Helical" evidence="5">
    <location>
        <begin position="67"/>
        <end position="92"/>
    </location>
</feature>
<name>A0A6G7VE59_9GAMM</name>
<keyword evidence="3 5" id="KW-1133">Transmembrane helix</keyword>
<evidence type="ECO:0000313" key="6">
    <source>
        <dbReference type="EMBL" id="QIK38329.1"/>
    </source>
</evidence>